<sequence length="361" mass="37900">MKALVVNALSRGFDFEDVQIAAPIGREVLVNVQASGLCHTDLLFATHNIVPMPAVLGHEVAGIVAAVGPDAAQFHVGDHVVGSLAQVCGACDRCLSGRSFQCKHPESTVRRPIDAPRLSRNGIGLFQGFGLGGFAEQALIHENQLALVPKELPFAQAALLGCGVVTGAGSVLNTANVSAGDTVVIFGAGGVGLNAISGARIAGASRIVVIDIQEKRLKEARRFGSTDVIDSTKTRPVEAVRDLLPEGVDHVFDFVGQKSVAEQGLAMLGLGGGLYLVGVDKPAVNLDLNIFDAIGGQKRVIGVNFGSTNAKRDIPMYAELYLQGRMNLDDLVSKEISLRDVNDGYAALKDGLLNRVVVTSF</sequence>
<keyword evidence="5" id="KW-0520">NAD</keyword>
<dbReference type="PANTHER" id="PTHR43880:SF12">
    <property type="entry name" value="ALCOHOL DEHYDROGENASE CLASS-3"/>
    <property type="match status" value="1"/>
</dbReference>
<dbReference type="InterPro" id="IPR011032">
    <property type="entry name" value="GroES-like_sf"/>
</dbReference>
<dbReference type="InterPro" id="IPR013149">
    <property type="entry name" value="ADH-like_C"/>
</dbReference>
<dbReference type="RefSeq" id="WP_125487281.1">
    <property type="nucleotide sequence ID" value="NZ_RSDW01000001.1"/>
</dbReference>
<dbReference type="SUPFAM" id="SSF50129">
    <property type="entry name" value="GroES-like"/>
    <property type="match status" value="2"/>
</dbReference>
<evidence type="ECO:0000256" key="1">
    <source>
        <dbReference type="ARBA" id="ARBA00001947"/>
    </source>
</evidence>
<dbReference type="GO" id="GO:0051903">
    <property type="term" value="F:S-(hydroxymethyl)glutathione dehydrogenase [NAD(P)+] activity"/>
    <property type="evidence" value="ECO:0007669"/>
    <property type="project" value="TreeGrafter"/>
</dbReference>
<keyword evidence="3 6" id="KW-0862">Zinc</keyword>
<dbReference type="PROSITE" id="PS00059">
    <property type="entry name" value="ADH_ZINC"/>
    <property type="match status" value="1"/>
</dbReference>
<dbReference type="EMBL" id="RSDW01000001">
    <property type="protein sequence ID" value="RSL19010.1"/>
    <property type="molecule type" value="Genomic_DNA"/>
</dbReference>
<dbReference type="SUPFAM" id="SSF51735">
    <property type="entry name" value="NAD(P)-binding Rossmann-fold domains"/>
    <property type="match status" value="1"/>
</dbReference>
<dbReference type="Gene3D" id="3.40.50.720">
    <property type="entry name" value="NAD(P)-binding Rossmann-like Domain"/>
    <property type="match status" value="1"/>
</dbReference>
<evidence type="ECO:0000256" key="3">
    <source>
        <dbReference type="ARBA" id="ARBA00022833"/>
    </source>
</evidence>
<protein>
    <submittedName>
        <fullName evidence="8">S-(Hydroxymethyl)glutathione dehydrogenase/alcohol dehydrogenase</fullName>
    </submittedName>
</protein>
<evidence type="ECO:0000256" key="4">
    <source>
        <dbReference type="ARBA" id="ARBA00023002"/>
    </source>
</evidence>
<dbReference type="Proteomes" id="UP000269669">
    <property type="component" value="Unassembled WGS sequence"/>
</dbReference>
<dbReference type="Pfam" id="PF08240">
    <property type="entry name" value="ADH_N"/>
    <property type="match status" value="1"/>
</dbReference>
<evidence type="ECO:0000256" key="5">
    <source>
        <dbReference type="ARBA" id="ARBA00023027"/>
    </source>
</evidence>
<keyword evidence="4" id="KW-0560">Oxidoreductase</keyword>
<evidence type="ECO:0000256" key="2">
    <source>
        <dbReference type="ARBA" id="ARBA00022723"/>
    </source>
</evidence>
<keyword evidence="9" id="KW-1185">Reference proteome</keyword>
<comment type="caution">
    <text evidence="8">The sequence shown here is derived from an EMBL/GenBank/DDBJ whole genome shotgun (WGS) entry which is preliminary data.</text>
</comment>
<evidence type="ECO:0000313" key="8">
    <source>
        <dbReference type="EMBL" id="RSL19010.1"/>
    </source>
</evidence>
<organism evidence="8 9">
    <name type="scientific">Edaphobacter aggregans</name>
    <dbReference type="NCBI Taxonomy" id="570835"/>
    <lineage>
        <taxon>Bacteria</taxon>
        <taxon>Pseudomonadati</taxon>
        <taxon>Acidobacteriota</taxon>
        <taxon>Terriglobia</taxon>
        <taxon>Terriglobales</taxon>
        <taxon>Acidobacteriaceae</taxon>
        <taxon>Edaphobacter</taxon>
    </lineage>
</organism>
<gene>
    <name evidence="8" type="ORF">EDE15_4623</name>
</gene>
<evidence type="ECO:0000313" key="9">
    <source>
        <dbReference type="Proteomes" id="UP000269669"/>
    </source>
</evidence>
<dbReference type="Gene3D" id="3.90.180.10">
    <property type="entry name" value="Medium-chain alcohol dehydrogenases, catalytic domain"/>
    <property type="match status" value="1"/>
</dbReference>
<dbReference type="AlphaFoldDB" id="A0A428MQ58"/>
<comment type="similarity">
    <text evidence="6">Belongs to the zinc-containing alcohol dehydrogenase family.</text>
</comment>
<dbReference type="OrthoDB" id="9769198at2"/>
<proteinExistence type="inferred from homology"/>
<dbReference type="InterPro" id="IPR020843">
    <property type="entry name" value="ER"/>
</dbReference>
<dbReference type="PANTHER" id="PTHR43880">
    <property type="entry name" value="ALCOHOL DEHYDROGENASE"/>
    <property type="match status" value="1"/>
</dbReference>
<dbReference type="SMART" id="SM00829">
    <property type="entry name" value="PKS_ER"/>
    <property type="match status" value="1"/>
</dbReference>
<dbReference type="InterPro" id="IPR013154">
    <property type="entry name" value="ADH-like_N"/>
</dbReference>
<evidence type="ECO:0000259" key="7">
    <source>
        <dbReference type="SMART" id="SM00829"/>
    </source>
</evidence>
<feature type="domain" description="Enoyl reductase (ER)" evidence="7">
    <location>
        <begin position="8"/>
        <end position="358"/>
    </location>
</feature>
<dbReference type="InterPro" id="IPR036291">
    <property type="entry name" value="NAD(P)-bd_dom_sf"/>
</dbReference>
<evidence type="ECO:0000256" key="6">
    <source>
        <dbReference type="RuleBase" id="RU361277"/>
    </source>
</evidence>
<dbReference type="InterPro" id="IPR002328">
    <property type="entry name" value="ADH_Zn_CS"/>
</dbReference>
<keyword evidence="2 6" id="KW-0479">Metal-binding</keyword>
<dbReference type="GO" id="GO:0046294">
    <property type="term" value="P:formaldehyde catabolic process"/>
    <property type="evidence" value="ECO:0007669"/>
    <property type="project" value="TreeGrafter"/>
</dbReference>
<dbReference type="Pfam" id="PF00107">
    <property type="entry name" value="ADH_zinc_N"/>
    <property type="match status" value="1"/>
</dbReference>
<accession>A0A428MQ58</accession>
<comment type="cofactor">
    <cofactor evidence="1 6">
        <name>Zn(2+)</name>
        <dbReference type="ChEBI" id="CHEBI:29105"/>
    </cofactor>
</comment>
<reference evidence="8 9" key="1">
    <citation type="submission" date="2018-12" db="EMBL/GenBank/DDBJ databases">
        <title>Sequencing of bacterial isolates from soil warming experiment in Harvard Forest, Massachusetts, USA.</title>
        <authorList>
            <person name="Deangelis K."/>
        </authorList>
    </citation>
    <scope>NUCLEOTIDE SEQUENCE [LARGE SCALE GENOMIC DNA]</scope>
    <source>
        <strain evidence="8 9">EB153</strain>
    </source>
</reference>
<name>A0A428MQ58_9BACT</name>
<dbReference type="GO" id="GO:0005829">
    <property type="term" value="C:cytosol"/>
    <property type="evidence" value="ECO:0007669"/>
    <property type="project" value="TreeGrafter"/>
</dbReference>
<dbReference type="FunFam" id="3.40.50.720:FF:000003">
    <property type="entry name" value="S-(hydroxymethyl)glutathione dehydrogenase"/>
    <property type="match status" value="1"/>
</dbReference>
<dbReference type="GO" id="GO:0008270">
    <property type="term" value="F:zinc ion binding"/>
    <property type="evidence" value="ECO:0007669"/>
    <property type="project" value="InterPro"/>
</dbReference>